<sequence length="369" mass="40971">MGGESDALADKAQELSDIELAVLLCLVTGEHCIIEADEEELDNVERELQLICAGTFELQCAVVDFSENTTVDEFSSAIFADDYVLSPVYDTRKEELLFPPAVTSIRRPSLSQRWSGLSRPPKIANVIVGKHLNLAQQQVQVQVLELMRSKHNRMNDISYAAPEHFLFIALLSTAQMRRPVPRNDHFFISHIHSVEDGLTNLELRADVQSPFDDSASMSSIIRSPPPTPSARSRRTSFKQMPFSGTDIDTLKRLAAEARLSPDVRAYLHNIVVFARTHRVVAWGISAQATRHLYALSRALAPLHGLDYIPPSLVALAARKVYPHRILIVKPEDEKSVQWGSSVQAVAALLEGLTPKDVVEEILSSVEPPL</sequence>
<dbReference type="EC" id="6.6.1.1" evidence="1"/>
<feature type="region of interest" description="Disordered" evidence="3">
    <location>
        <begin position="214"/>
        <end position="235"/>
    </location>
</feature>
<dbReference type="Gene3D" id="1.10.8.80">
    <property type="entry name" value="Magnesium chelatase subunit I, C-Terminal domain"/>
    <property type="match status" value="1"/>
</dbReference>
<dbReference type="Proteomes" id="UP000799640">
    <property type="component" value="Unassembled WGS sequence"/>
</dbReference>
<dbReference type="InterPro" id="IPR052041">
    <property type="entry name" value="Nucleic_acid_metab_PIN/TRAM"/>
</dbReference>
<dbReference type="PANTHER" id="PTHR11603:SF132">
    <property type="entry name" value="C2H2-TYPE DOMAIN-CONTAINING PROTEIN"/>
    <property type="match status" value="1"/>
</dbReference>
<evidence type="ECO:0000256" key="1">
    <source>
        <dbReference type="ARBA" id="ARBA00012825"/>
    </source>
</evidence>
<dbReference type="InterPro" id="IPR041628">
    <property type="entry name" value="ChlI/MoxR_AAA_lid"/>
</dbReference>
<evidence type="ECO:0000259" key="4">
    <source>
        <dbReference type="Pfam" id="PF17863"/>
    </source>
</evidence>
<gene>
    <name evidence="5" type="ORF">EJ06DRAFT_515697</name>
</gene>
<name>A0A6G1HLW5_9PEZI</name>
<accession>A0A6G1HLW5</accession>
<proteinExistence type="predicted"/>
<dbReference type="EMBL" id="ML996705">
    <property type="protein sequence ID" value="KAF2396827.1"/>
    <property type="molecule type" value="Genomic_DNA"/>
</dbReference>
<dbReference type="AlphaFoldDB" id="A0A6G1HLW5"/>
<dbReference type="OrthoDB" id="444631at2759"/>
<reference evidence="5" key="1">
    <citation type="journal article" date="2020" name="Stud. Mycol.">
        <title>101 Dothideomycetes genomes: a test case for predicting lifestyles and emergence of pathogens.</title>
        <authorList>
            <person name="Haridas S."/>
            <person name="Albert R."/>
            <person name="Binder M."/>
            <person name="Bloem J."/>
            <person name="Labutti K."/>
            <person name="Salamov A."/>
            <person name="Andreopoulos B."/>
            <person name="Baker S."/>
            <person name="Barry K."/>
            <person name="Bills G."/>
            <person name="Bluhm B."/>
            <person name="Cannon C."/>
            <person name="Castanera R."/>
            <person name="Culley D."/>
            <person name="Daum C."/>
            <person name="Ezra D."/>
            <person name="Gonzalez J."/>
            <person name="Henrissat B."/>
            <person name="Kuo A."/>
            <person name="Liang C."/>
            <person name="Lipzen A."/>
            <person name="Lutzoni F."/>
            <person name="Magnuson J."/>
            <person name="Mondo S."/>
            <person name="Nolan M."/>
            <person name="Ohm R."/>
            <person name="Pangilinan J."/>
            <person name="Park H.-J."/>
            <person name="Ramirez L."/>
            <person name="Alfaro M."/>
            <person name="Sun H."/>
            <person name="Tritt A."/>
            <person name="Yoshinaga Y."/>
            <person name="Zwiers L.-H."/>
            <person name="Turgeon B."/>
            <person name="Goodwin S."/>
            <person name="Spatafora J."/>
            <person name="Crous P."/>
            <person name="Grigoriev I."/>
        </authorList>
    </citation>
    <scope>NUCLEOTIDE SEQUENCE</scope>
    <source>
        <strain evidence="5">CBS 262.69</strain>
    </source>
</reference>
<evidence type="ECO:0000313" key="6">
    <source>
        <dbReference type="Proteomes" id="UP000799640"/>
    </source>
</evidence>
<evidence type="ECO:0000256" key="3">
    <source>
        <dbReference type="SAM" id="MobiDB-lite"/>
    </source>
</evidence>
<feature type="domain" description="ChlI/MoxR AAA lid" evidence="4">
    <location>
        <begin position="274"/>
        <end position="334"/>
    </location>
</feature>
<organism evidence="5 6">
    <name type="scientific">Trichodelitschia bisporula</name>
    <dbReference type="NCBI Taxonomy" id="703511"/>
    <lineage>
        <taxon>Eukaryota</taxon>
        <taxon>Fungi</taxon>
        <taxon>Dikarya</taxon>
        <taxon>Ascomycota</taxon>
        <taxon>Pezizomycotina</taxon>
        <taxon>Dothideomycetes</taxon>
        <taxon>Dothideomycetes incertae sedis</taxon>
        <taxon>Phaeotrichales</taxon>
        <taxon>Phaeotrichaceae</taxon>
        <taxon>Trichodelitschia</taxon>
    </lineage>
</organism>
<evidence type="ECO:0000313" key="5">
    <source>
        <dbReference type="EMBL" id="KAF2396827.1"/>
    </source>
</evidence>
<dbReference type="PANTHER" id="PTHR11603">
    <property type="entry name" value="AAA FAMILY ATPASE"/>
    <property type="match status" value="1"/>
</dbReference>
<keyword evidence="6" id="KW-1185">Reference proteome</keyword>
<protein>
    <recommendedName>
        <fullName evidence="1">magnesium chelatase</fullName>
        <ecNumber evidence="1">6.6.1.1</ecNumber>
    </recommendedName>
</protein>
<dbReference type="Pfam" id="PF17863">
    <property type="entry name" value="AAA_lid_2"/>
    <property type="match status" value="1"/>
</dbReference>
<evidence type="ECO:0000256" key="2">
    <source>
        <dbReference type="ARBA" id="ARBA00023444"/>
    </source>
</evidence>
<comment type="pathway">
    <text evidence="2">Porphyrin-containing compound metabolism.</text>
</comment>
<dbReference type="GO" id="GO:0016851">
    <property type="term" value="F:magnesium chelatase activity"/>
    <property type="evidence" value="ECO:0007669"/>
    <property type="project" value="UniProtKB-EC"/>
</dbReference>